<evidence type="ECO:0000259" key="2">
    <source>
        <dbReference type="Pfam" id="PF00460"/>
    </source>
</evidence>
<dbReference type="GO" id="GO:0009425">
    <property type="term" value="C:bacterial-type flagellum basal body"/>
    <property type="evidence" value="ECO:0007669"/>
    <property type="project" value="UniProtKB-SubCell"/>
</dbReference>
<comment type="subcellular location">
    <subcellularLocation>
        <location evidence="1">Bacterial flagellum basal body</location>
    </subcellularLocation>
</comment>
<sequence length="122" mass="12997">MFDMIILSRMAQAMAQHAGERQALAAQNVANADTPGFKARDLAPFADIYEGGALRTTRPAHLTAVADTVPAVSTTAMADPNGNTVSLETEMLRAADIKQEHDIALTVYRATTDILRTALGRG</sequence>
<feature type="domain" description="Flagellar basal body rod protein N-terminal" evidence="2">
    <location>
        <begin position="21"/>
        <end position="38"/>
    </location>
</feature>
<reference evidence="3" key="1">
    <citation type="submission" date="2020-01" db="EMBL/GenBank/DDBJ databases">
        <authorList>
            <person name="Yang Y."/>
            <person name="Kwon Y.M."/>
        </authorList>
    </citation>
    <scope>NUCLEOTIDE SEQUENCE</scope>
    <source>
        <strain evidence="3">PG104</strain>
    </source>
</reference>
<keyword evidence="4" id="KW-1185">Reference proteome</keyword>
<dbReference type="Proteomes" id="UP000679284">
    <property type="component" value="Chromosome"/>
</dbReference>
<dbReference type="InterPro" id="IPR001444">
    <property type="entry name" value="Flag_bb_rod_N"/>
</dbReference>
<name>A0A8J8SKI0_9RHOB</name>
<dbReference type="NCBIfam" id="NF009270">
    <property type="entry name" value="PRK12627.1"/>
    <property type="match status" value="1"/>
</dbReference>
<proteinExistence type="predicted"/>
<dbReference type="EMBL" id="CP047289">
    <property type="protein sequence ID" value="QUS35935.1"/>
    <property type="molecule type" value="Genomic_DNA"/>
</dbReference>
<organism evidence="3 4">
    <name type="scientific">Falsirhodobacter algicola</name>
    <dbReference type="NCBI Taxonomy" id="2692330"/>
    <lineage>
        <taxon>Bacteria</taxon>
        <taxon>Pseudomonadati</taxon>
        <taxon>Pseudomonadota</taxon>
        <taxon>Alphaproteobacteria</taxon>
        <taxon>Rhodobacterales</taxon>
        <taxon>Paracoccaceae</taxon>
        <taxon>Falsirhodobacter</taxon>
    </lineage>
</organism>
<protein>
    <submittedName>
        <fullName evidence="3">FlgB family protein</fullName>
    </submittedName>
</protein>
<evidence type="ECO:0000313" key="3">
    <source>
        <dbReference type="EMBL" id="QUS35935.1"/>
    </source>
</evidence>
<accession>A0A8J8SKI0</accession>
<evidence type="ECO:0000256" key="1">
    <source>
        <dbReference type="ARBA" id="ARBA00004117"/>
    </source>
</evidence>
<dbReference type="AlphaFoldDB" id="A0A8J8SKI0"/>
<gene>
    <name evidence="3" type="ORF">GR316_06475</name>
</gene>
<evidence type="ECO:0000313" key="4">
    <source>
        <dbReference type="Proteomes" id="UP000679284"/>
    </source>
</evidence>
<dbReference type="RefSeq" id="WP_211783155.1">
    <property type="nucleotide sequence ID" value="NZ_CP047289.1"/>
</dbReference>
<dbReference type="Pfam" id="PF00460">
    <property type="entry name" value="Flg_bb_rod"/>
    <property type="match status" value="1"/>
</dbReference>
<dbReference type="KEGG" id="fap:GR316_06475"/>